<dbReference type="PANTHER" id="PTHR42901:SF1">
    <property type="entry name" value="ALCOHOL DEHYDROGENASE"/>
    <property type="match status" value="1"/>
</dbReference>
<evidence type="ECO:0000256" key="3">
    <source>
        <dbReference type="RuleBase" id="RU000363"/>
    </source>
</evidence>
<dbReference type="InterPro" id="IPR020904">
    <property type="entry name" value="Sc_DH/Rdtase_CS"/>
</dbReference>
<dbReference type="Gene3D" id="3.40.50.720">
    <property type="entry name" value="NAD(P)-binding Rossmann-like Domain"/>
    <property type="match status" value="1"/>
</dbReference>
<accession>A0ABT0IUG5</accession>
<dbReference type="SUPFAM" id="SSF51735">
    <property type="entry name" value="NAD(P)-binding Rossmann-fold domains"/>
    <property type="match status" value="1"/>
</dbReference>
<dbReference type="PRINTS" id="PR00080">
    <property type="entry name" value="SDRFAMILY"/>
</dbReference>
<dbReference type="CDD" id="cd05233">
    <property type="entry name" value="SDR_c"/>
    <property type="match status" value="1"/>
</dbReference>
<dbReference type="InterPro" id="IPR036291">
    <property type="entry name" value="NAD(P)-bd_dom_sf"/>
</dbReference>
<protein>
    <submittedName>
        <fullName evidence="4">SDR family oxidoreductase</fullName>
    </submittedName>
</protein>
<organism evidence="4 5">
    <name type="scientific">Neorhizobium turbinariae</name>
    <dbReference type="NCBI Taxonomy" id="2937795"/>
    <lineage>
        <taxon>Bacteria</taxon>
        <taxon>Pseudomonadati</taxon>
        <taxon>Pseudomonadota</taxon>
        <taxon>Alphaproteobacteria</taxon>
        <taxon>Hyphomicrobiales</taxon>
        <taxon>Rhizobiaceae</taxon>
        <taxon>Rhizobium/Agrobacterium group</taxon>
        <taxon>Neorhizobium</taxon>
    </lineage>
</organism>
<dbReference type="PRINTS" id="PR00081">
    <property type="entry name" value="GDHRDH"/>
</dbReference>
<comment type="similarity">
    <text evidence="1 3">Belongs to the short-chain dehydrogenases/reductases (SDR) family.</text>
</comment>
<evidence type="ECO:0000256" key="1">
    <source>
        <dbReference type="ARBA" id="ARBA00006484"/>
    </source>
</evidence>
<dbReference type="InterPro" id="IPR002347">
    <property type="entry name" value="SDR_fam"/>
</dbReference>
<comment type="caution">
    <text evidence="4">The sequence shown here is derived from an EMBL/GenBank/DDBJ whole genome shotgun (WGS) entry which is preliminary data.</text>
</comment>
<dbReference type="PROSITE" id="PS00061">
    <property type="entry name" value="ADH_SHORT"/>
    <property type="match status" value="1"/>
</dbReference>
<dbReference type="Proteomes" id="UP001202827">
    <property type="component" value="Unassembled WGS sequence"/>
</dbReference>
<dbReference type="EMBL" id="JALPRY010000018">
    <property type="protein sequence ID" value="MCK8781528.1"/>
    <property type="molecule type" value="Genomic_DNA"/>
</dbReference>
<keyword evidence="5" id="KW-1185">Reference proteome</keyword>
<keyword evidence="2" id="KW-0560">Oxidoreductase</keyword>
<dbReference type="PIRSF" id="PIRSF000126">
    <property type="entry name" value="11-beta-HSD1"/>
    <property type="match status" value="1"/>
</dbReference>
<evidence type="ECO:0000313" key="5">
    <source>
        <dbReference type="Proteomes" id="UP001202827"/>
    </source>
</evidence>
<dbReference type="PANTHER" id="PTHR42901">
    <property type="entry name" value="ALCOHOL DEHYDROGENASE"/>
    <property type="match status" value="1"/>
</dbReference>
<reference evidence="4 5" key="1">
    <citation type="submission" date="2022-04" db="EMBL/GenBank/DDBJ databases">
        <title>Rhizobium coralii sp. nov., isolated from coral Turbinaria peltata.</title>
        <authorList>
            <person name="Sun H."/>
        </authorList>
    </citation>
    <scope>NUCLEOTIDE SEQUENCE [LARGE SCALE GENOMIC DNA]</scope>
    <source>
        <strain evidence="4 5">NTR19</strain>
    </source>
</reference>
<evidence type="ECO:0000313" key="4">
    <source>
        <dbReference type="EMBL" id="MCK8781528.1"/>
    </source>
</evidence>
<sequence>MSSGSRHGTALVTGASSGIGASYAEKLAARGYDLILVARDAARLMALGEKLEQQHGITADVLRADLADRLDLDIVDRRLRDDRTISLLVNNAGIGPNGPLLKADTAYLDRMVDLNVTAANRLALAAARAFSARGRGTIVNIASAVALAPERFSGTYAAGKAFVLALTESLAAELKDSGVQVQAVLPGFTRTEIFDRVGGSMDNLPQDSVMEVGDLVDAALAGLDRNELVTIPSLEDAALFDSFRQSRAALGPHLSRNKPALRYSASPVAA</sequence>
<dbReference type="RefSeq" id="WP_248684006.1">
    <property type="nucleotide sequence ID" value="NZ_JALPRY010000018.1"/>
</dbReference>
<name>A0ABT0IUG5_9HYPH</name>
<gene>
    <name evidence="4" type="ORF">M0654_16230</name>
</gene>
<proteinExistence type="inferred from homology"/>
<evidence type="ECO:0000256" key="2">
    <source>
        <dbReference type="ARBA" id="ARBA00023002"/>
    </source>
</evidence>
<dbReference type="Pfam" id="PF00106">
    <property type="entry name" value="adh_short"/>
    <property type="match status" value="1"/>
</dbReference>